<evidence type="ECO:0000313" key="1">
    <source>
        <dbReference type="EMBL" id="REE03691.1"/>
    </source>
</evidence>
<proteinExistence type="predicted"/>
<dbReference type="RefSeq" id="WP_115931763.1">
    <property type="nucleotide sequence ID" value="NZ_QREH01000001.1"/>
</dbReference>
<accession>A0A3D9LBE3</accession>
<organism evidence="1 2">
    <name type="scientific">Citricoccus muralis</name>
    <dbReference type="NCBI Taxonomy" id="169134"/>
    <lineage>
        <taxon>Bacteria</taxon>
        <taxon>Bacillati</taxon>
        <taxon>Actinomycetota</taxon>
        <taxon>Actinomycetes</taxon>
        <taxon>Micrococcales</taxon>
        <taxon>Micrococcaceae</taxon>
        <taxon>Citricoccus</taxon>
    </lineage>
</organism>
<comment type="caution">
    <text evidence="1">The sequence shown here is derived from an EMBL/GenBank/DDBJ whole genome shotgun (WGS) entry which is preliminary data.</text>
</comment>
<dbReference type="AlphaFoldDB" id="A0A3D9LBE3"/>
<name>A0A3D9LBE3_9MICC</name>
<keyword evidence="2" id="KW-1185">Reference proteome</keyword>
<protein>
    <submittedName>
        <fullName evidence="1">Uncharacterized protein</fullName>
    </submittedName>
</protein>
<evidence type="ECO:0000313" key="2">
    <source>
        <dbReference type="Proteomes" id="UP000256727"/>
    </source>
</evidence>
<dbReference type="Proteomes" id="UP000256727">
    <property type="component" value="Unassembled WGS sequence"/>
</dbReference>
<gene>
    <name evidence="1" type="ORF">C8E99_1507</name>
</gene>
<sequence length="69" mass="6514">MTAVAEFMNAQEINFEGGSMSTAGAPVLGTPAAAAPVAVATCWKVAGGVAGFGAVVGAAAALFTVANGD</sequence>
<reference evidence="1 2" key="1">
    <citation type="submission" date="2018-07" db="EMBL/GenBank/DDBJ databases">
        <title>Sequencing the genomes of 1000 actinobacteria strains.</title>
        <authorList>
            <person name="Klenk H.-P."/>
        </authorList>
    </citation>
    <scope>NUCLEOTIDE SEQUENCE [LARGE SCALE GENOMIC DNA]</scope>
    <source>
        <strain evidence="1 2">DSM 14442</strain>
    </source>
</reference>
<dbReference type="EMBL" id="QREH01000001">
    <property type="protein sequence ID" value="REE03691.1"/>
    <property type="molecule type" value="Genomic_DNA"/>
</dbReference>